<name>A0A841Q0C9_9BACL</name>
<keyword evidence="2" id="KW-0641">Proline biosynthesis</keyword>
<dbReference type="InterPro" id="IPR029036">
    <property type="entry name" value="P5CR_dimer"/>
</dbReference>
<dbReference type="SUPFAM" id="SSF48179">
    <property type="entry name" value="6-phosphogluconate dehydrogenase C-terminal domain-like"/>
    <property type="match status" value="1"/>
</dbReference>
<comment type="catalytic activity">
    <reaction evidence="2">
        <text>L-proline + NADP(+) = (S)-1-pyrroline-5-carboxylate + NADPH + 2 H(+)</text>
        <dbReference type="Rhea" id="RHEA:14109"/>
        <dbReference type="ChEBI" id="CHEBI:15378"/>
        <dbReference type="ChEBI" id="CHEBI:17388"/>
        <dbReference type="ChEBI" id="CHEBI:57783"/>
        <dbReference type="ChEBI" id="CHEBI:58349"/>
        <dbReference type="ChEBI" id="CHEBI:60039"/>
        <dbReference type="EC" id="1.5.1.2"/>
    </reaction>
</comment>
<organism evidence="6 7">
    <name type="scientific">Geomicrobium halophilum</name>
    <dbReference type="NCBI Taxonomy" id="549000"/>
    <lineage>
        <taxon>Bacteria</taxon>
        <taxon>Bacillati</taxon>
        <taxon>Bacillota</taxon>
        <taxon>Bacilli</taxon>
        <taxon>Bacillales</taxon>
        <taxon>Geomicrobium</taxon>
    </lineage>
</organism>
<keyword evidence="2" id="KW-0028">Amino-acid biosynthesis</keyword>
<dbReference type="PIRSF" id="PIRSF000193">
    <property type="entry name" value="Pyrrol-5-carb_rd"/>
    <property type="match status" value="1"/>
</dbReference>
<keyword evidence="2" id="KW-0963">Cytoplasm</keyword>
<dbReference type="GO" id="GO:0004735">
    <property type="term" value="F:pyrroline-5-carboxylate reductase activity"/>
    <property type="evidence" value="ECO:0007669"/>
    <property type="project" value="UniProtKB-UniRule"/>
</dbReference>
<dbReference type="Proteomes" id="UP000568839">
    <property type="component" value="Unassembled WGS sequence"/>
</dbReference>
<comment type="function">
    <text evidence="2">Catalyzes the reduction of 1-pyrroline-5-carboxylate (PCA) to L-proline.</text>
</comment>
<protein>
    <recommendedName>
        <fullName evidence="2">Pyrroline-5-carboxylate reductase</fullName>
        <shortName evidence="2">P5C reductase</shortName>
        <shortName evidence="2">P5CR</shortName>
        <ecNumber evidence="2">1.5.1.2</ecNumber>
    </recommendedName>
    <alternativeName>
        <fullName evidence="2">PCA reductase</fullName>
    </alternativeName>
</protein>
<comment type="catalytic activity">
    <reaction evidence="2">
        <text>L-proline + NAD(+) = (S)-1-pyrroline-5-carboxylate + NADH + 2 H(+)</text>
        <dbReference type="Rhea" id="RHEA:14105"/>
        <dbReference type="ChEBI" id="CHEBI:15378"/>
        <dbReference type="ChEBI" id="CHEBI:17388"/>
        <dbReference type="ChEBI" id="CHEBI:57540"/>
        <dbReference type="ChEBI" id="CHEBI:57945"/>
        <dbReference type="ChEBI" id="CHEBI:60039"/>
        <dbReference type="EC" id="1.5.1.2"/>
    </reaction>
</comment>
<evidence type="ECO:0000256" key="2">
    <source>
        <dbReference type="HAMAP-Rule" id="MF_01925"/>
    </source>
</evidence>
<dbReference type="PANTHER" id="PTHR11645:SF51">
    <property type="entry name" value="COME OPERON PROTEIN 4"/>
    <property type="match status" value="1"/>
</dbReference>
<dbReference type="RefSeq" id="WP_184402747.1">
    <property type="nucleotide sequence ID" value="NZ_JACHHJ010000001.1"/>
</dbReference>
<dbReference type="Pfam" id="PF03807">
    <property type="entry name" value="F420_oxidored"/>
    <property type="match status" value="1"/>
</dbReference>
<dbReference type="PANTHER" id="PTHR11645">
    <property type="entry name" value="PYRROLINE-5-CARBOXYLATE REDUCTASE"/>
    <property type="match status" value="1"/>
</dbReference>
<dbReference type="Pfam" id="PF14748">
    <property type="entry name" value="P5CR_dimer"/>
    <property type="match status" value="1"/>
</dbReference>
<proteinExistence type="inferred from homology"/>
<dbReference type="EC" id="1.5.1.2" evidence="2"/>
<dbReference type="Gene3D" id="3.40.50.720">
    <property type="entry name" value="NAD(P)-binding Rossmann-like Domain"/>
    <property type="match status" value="1"/>
</dbReference>
<dbReference type="InterPro" id="IPR008927">
    <property type="entry name" value="6-PGluconate_DH-like_C_sf"/>
</dbReference>
<evidence type="ECO:0000313" key="7">
    <source>
        <dbReference type="Proteomes" id="UP000568839"/>
    </source>
</evidence>
<sequence>MNIGIIGTGNMGTMLAETLITSGAAPEEQLWITNRNLQKAENLRQQYTGVKVTANVTRLAHECELIFICVRPPQFPDILQTIRPFLGKEDIVVSITSPVTLQQLEDSVSCKVVRAVPSITNRSHAGSTLLTYGNKWTVKDKEWFENWLGQFSTPHIVSEEAIRVSSDIVCCGPAFFGYLLDEMTKSAERKTELTKEEAERFAEEMIIGMASLFSQQLYSLKTLQEKVRVPGGVTGVGLDVLESTEGVFDELFTATHEKFEEDQQKLQELFKK</sequence>
<comment type="caution">
    <text evidence="6">The sequence shown here is derived from an EMBL/GenBank/DDBJ whole genome shotgun (WGS) entry which is preliminary data.</text>
</comment>
<evidence type="ECO:0000259" key="5">
    <source>
        <dbReference type="Pfam" id="PF14748"/>
    </source>
</evidence>
<dbReference type="UniPathway" id="UPA00098">
    <property type="reaction ID" value="UER00361"/>
</dbReference>
<comment type="pathway">
    <text evidence="2">Amino-acid biosynthesis; L-proline biosynthesis; L-proline from L-glutamate 5-semialdehyde: step 1/1.</text>
</comment>
<dbReference type="EMBL" id="JACHHJ010000001">
    <property type="protein sequence ID" value="MBB6448808.1"/>
    <property type="molecule type" value="Genomic_DNA"/>
</dbReference>
<dbReference type="SUPFAM" id="SSF51735">
    <property type="entry name" value="NAD(P)-binding Rossmann-fold domains"/>
    <property type="match status" value="1"/>
</dbReference>
<comment type="subcellular location">
    <subcellularLocation>
        <location evidence="2">Cytoplasm</location>
    </subcellularLocation>
</comment>
<evidence type="ECO:0000256" key="1">
    <source>
        <dbReference type="ARBA" id="ARBA00005525"/>
    </source>
</evidence>
<comment type="similarity">
    <text evidence="1 2">Belongs to the pyrroline-5-carboxylate reductase family.</text>
</comment>
<evidence type="ECO:0000259" key="4">
    <source>
        <dbReference type="Pfam" id="PF03807"/>
    </source>
</evidence>
<feature type="domain" description="Pyrroline-5-carboxylate reductase dimerisation" evidence="5">
    <location>
        <begin position="159"/>
        <end position="261"/>
    </location>
</feature>
<keyword evidence="7" id="KW-1185">Reference proteome</keyword>
<dbReference type="InterPro" id="IPR036291">
    <property type="entry name" value="NAD(P)-bd_dom_sf"/>
</dbReference>
<dbReference type="NCBIfam" id="NF005814">
    <property type="entry name" value="PRK07680.1"/>
    <property type="match status" value="1"/>
</dbReference>
<dbReference type="Gene3D" id="1.10.3730.10">
    <property type="entry name" value="ProC C-terminal domain-like"/>
    <property type="match status" value="1"/>
</dbReference>
<keyword evidence="2 3" id="KW-0521">NADP</keyword>
<dbReference type="InterPro" id="IPR028939">
    <property type="entry name" value="P5C_Rdtase_cat_N"/>
</dbReference>
<evidence type="ECO:0000256" key="3">
    <source>
        <dbReference type="PIRSR" id="PIRSR000193-1"/>
    </source>
</evidence>
<dbReference type="InterPro" id="IPR000304">
    <property type="entry name" value="Pyrroline-COOH_reductase"/>
</dbReference>
<dbReference type="HAMAP" id="MF_01925">
    <property type="entry name" value="P5C_reductase"/>
    <property type="match status" value="1"/>
</dbReference>
<feature type="binding site" evidence="3">
    <location>
        <begin position="6"/>
        <end position="11"/>
    </location>
    <ligand>
        <name>NADP(+)</name>
        <dbReference type="ChEBI" id="CHEBI:58349"/>
    </ligand>
</feature>
<feature type="domain" description="Pyrroline-5-carboxylate reductase catalytic N-terminal" evidence="4">
    <location>
        <begin position="3"/>
        <end position="97"/>
    </location>
</feature>
<dbReference type="GO" id="GO:0005737">
    <property type="term" value="C:cytoplasm"/>
    <property type="evidence" value="ECO:0007669"/>
    <property type="project" value="UniProtKB-SubCell"/>
</dbReference>
<keyword evidence="2" id="KW-0560">Oxidoreductase</keyword>
<evidence type="ECO:0000313" key="6">
    <source>
        <dbReference type="EMBL" id="MBB6448808.1"/>
    </source>
</evidence>
<dbReference type="AlphaFoldDB" id="A0A841Q0C9"/>
<gene>
    <name evidence="2" type="primary">proC</name>
    <name evidence="6" type="ORF">HNR44_000757</name>
</gene>
<accession>A0A841Q0C9</accession>
<reference evidence="6 7" key="1">
    <citation type="submission" date="2020-08" db="EMBL/GenBank/DDBJ databases">
        <title>Genomic Encyclopedia of Type Strains, Phase IV (KMG-IV): sequencing the most valuable type-strain genomes for metagenomic binning, comparative biology and taxonomic classification.</title>
        <authorList>
            <person name="Goeker M."/>
        </authorList>
    </citation>
    <scope>NUCLEOTIDE SEQUENCE [LARGE SCALE GENOMIC DNA]</scope>
    <source>
        <strain evidence="6 7">DSM 21769</strain>
    </source>
</reference>
<dbReference type="GO" id="GO:0055129">
    <property type="term" value="P:L-proline biosynthetic process"/>
    <property type="evidence" value="ECO:0007669"/>
    <property type="project" value="UniProtKB-UniRule"/>
</dbReference>